<organism evidence="2 3">
    <name type="scientific">Desmophyllum pertusum</name>
    <dbReference type="NCBI Taxonomy" id="174260"/>
    <lineage>
        <taxon>Eukaryota</taxon>
        <taxon>Metazoa</taxon>
        <taxon>Cnidaria</taxon>
        <taxon>Anthozoa</taxon>
        <taxon>Hexacorallia</taxon>
        <taxon>Scleractinia</taxon>
        <taxon>Caryophylliina</taxon>
        <taxon>Caryophylliidae</taxon>
        <taxon>Desmophyllum</taxon>
    </lineage>
</organism>
<gene>
    <name evidence="2" type="ORF">OS493_004767</name>
</gene>
<sequence length="106" mass="10924">MQVSQAGQPGAAVAAATHVDSSGAPDYSTYGLGNYQQQDLQYGPTRNYFSSDTSFGSYGSAEPAGYTTAAAAAVVPAGYGGTPLEGDHCRAGISSVWPITEENMHR</sequence>
<reference evidence="2" key="1">
    <citation type="submission" date="2023-01" db="EMBL/GenBank/DDBJ databases">
        <title>Genome assembly of the deep-sea coral Lophelia pertusa.</title>
        <authorList>
            <person name="Herrera S."/>
            <person name="Cordes E."/>
        </authorList>
    </citation>
    <scope>NUCLEOTIDE SEQUENCE</scope>
    <source>
        <strain evidence="2">USNM1676648</strain>
        <tissue evidence="2">Polyp</tissue>
    </source>
</reference>
<feature type="compositionally biased region" description="Low complexity" evidence="1">
    <location>
        <begin position="1"/>
        <end position="16"/>
    </location>
</feature>
<evidence type="ECO:0000313" key="3">
    <source>
        <dbReference type="Proteomes" id="UP001163046"/>
    </source>
</evidence>
<dbReference type="Proteomes" id="UP001163046">
    <property type="component" value="Unassembled WGS sequence"/>
</dbReference>
<evidence type="ECO:0000256" key="1">
    <source>
        <dbReference type="SAM" id="MobiDB-lite"/>
    </source>
</evidence>
<evidence type="ECO:0000313" key="2">
    <source>
        <dbReference type="EMBL" id="KAJ7381168.1"/>
    </source>
</evidence>
<dbReference type="OrthoDB" id="10543775at2759"/>
<protein>
    <submittedName>
        <fullName evidence="2">Uncharacterized protein</fullName>
    </submittedName>
</protein>
<proteinExistence type="predicted"/>
<comment type="caution">
    <text evidence="2">The sequence shown here is derived from an EMBL/GenBank/DDBJ whole genome shotgun (WGS) entry which is preliminary data.</text>
</comment>
<keyword evidence="3" id="KW-1185">Reference proteome</keyword>
<dbReference type="EMBL" id="MU826351">
    <property type="protein sequence ID" value="KAJ7381168.1"/>
    <property type="molecule type" value="Genomic_DNA"/>
</dbReference>
<dbReference type="AlphaFoldDB" id="A0A9W9ZG78"/>
<feature type="region of interest" description="Disordered" evidence="1">
    <location>
        <begin position="1"/>
        <end position="27"/>
    </location>
</feature>
<name>A0A9W9ZG78_9CNID</name>
<accession>A0A9W9ZG78</accession>